<dbReference type="PROSITE" id="PS50214">
    <property type="entry name" value="DISINTEGRIN_2"/>
    <property type="match status" value="1"/>
</dbReference>
<dbReference type="GO" id="GO:0006508">
    <property type="term" value="P:proteolysis"/>
    <property type="evidence" value="ECO:0007669"/>
    <property type="project" value="InterPro"/>
</dbReference>
<comment type="subcellular location">
    <subcellularLocation>
        <location evidence="1">Membrane</location>
        <topology evidence="1">Single-pass type I membrane protein</topology>
    </subcellularLocation>
</comment>
<feature type="region of interest" description="Disordered" evidence="5">
    <location>
        <begin position="706"/>
        <end position="775"/>
    </location>
</feature>
<dbReference type="RefSeq" id="XP_008047118.1">
    <property type="nucleotide sequence ID" value="XM_008048927.1"/>
</dbReference>
<dbReference type="SMART" id="SM00608">
    <property type="entry name" value="ACR"/>
    <property type="match status" value="1"/>
</dbReference>
<dbReference type="PRINTS" id="PR00289">
    <property type="entry name" value="DISINTEGRIN"/>
</dbReference>
<dbReference type="GO" id="GO:1990913">
    <property type="term" value="C:sperm head plasma membrane"/>
    <property type="evidence" value="ECO:0007669"/>
    <property type="project" value="TreeGrafter"/>
</dbReference>
<reference evidence="11" key="1">
    <citation type="submission" date="2025-08" db="UniProtKB">
        <authorList>
            <consortium name="RefSeq"/>
        </authorList>
    </citation>
    <scope>IDENTIFICATION</scope>
</reference>
<feature type="transmembrane region" description="Helical" evidence="6">
    <location>
        <begin position="676"/>
        <end position="698"/>
    </location>
</feature>
<gene>
    <name evidence="11" type="primary">ADAM29</name>
</gene>
<dbReference type="FunFam" id="3.40.390.10:FF:000002">
    <property type="entry name" value="Disintegrin and metalloproteinase domain-containing protein 22"/>
    <property type="match status" value="1"/>
</dbReference>
<dbReference type="SUPFAM" id="SSF57552">
    <property type="entry name" value="Blood coagulation inhibitor (disintegrin)"/>
    <property type="match status" value="1"/>
</dbReference>
<dbReference type="Pfam" id="PF01421">
    <property type="entry name" value="Reprolysin"/>
    <property type="match status" value="1"/>
</dbReference>
<dbReference type="GO" id="GO:0008584">
    <property type="term" value="P:male gonad development"/>
    <property type="evidence" value="ECO:0007669"/>
    <property type="project" value="TreeGrafter"/>
</dbReference>
<feature type="binding site" evidence="4">
    <location>
        <position position="332"/>
    </location>
    <ligand>
        <name>Zn(2+)</name>
        <dbReference type="ChEBI" id="CHEBI:29105"/>
        <note>catalytic</note>
    </ligand>
</feature>
<feature type="signal peptide" evidence="7">
    <location>
        <begin position="1"/>
        <end position="22"/>
    </location>
</feature>
<keyword evidence="4" id="KW-0862">Zinc</keyword>
<evidence type="ECO:0000256" key="4">
    <source>
        <dbReference type="PROSITE-ProRule" id="PRU00276"/>
    </source>
</evidence>
<accession>A0A1U7SSI2</accession>
<evidence type="ECO:0000313" key="11">
    <source>
        <dbReference type="RefSeq" id="XP_008047118.1"/>
    </source>
</evidence>
<feature type="chain" id="PRO_5010551254" evidence="7">
    <location>
        <begin position="23"/>
        <end position="775"/>
    </location>
</feature>
<dbReference type="InterPro" id="IPR034027">
    <property type="entry name" value="Reprolysin_adamalysin"/>
</dbReference>
<dbReference type="AlphaFoldDB" id="A0A1U7SSI2"/>
<feature type="disulfide bond" evidence="4">
    <location>
        <begin position="349"/>
        <end position="354"/>
    </location>
</feature>
<evidence type="ECO:0000259" key="8">
    <source>
        <dbReference type="PROSITE" id="PS50214"/>
    </source>
</evidence>
<feature type="domain" description="Peptidase M12B" evidence="9">
    <location>
        <begin position="198"/>
        <end position="390"/>
    </location>
</feature>
<dbReference type="GeneID" id="103250352"/>
<feature type="domain" description="Disintegrin" evidence="8">
    <location>
        <begin position="397"/>
        <end position="483"/>
    </location>
</feature>
<dbReference type="SUPFAM" id="SSF55486">
    <property type="entry name" value="Metalloproteases ('zincins'), catalytic domain"/>
    <property type="match status" value="1"/>
</dbReference>
<dbReference type="CDD" id="cd04269">
    <property type="entry name" value="ZnMc_adamalysin_II_like"/>
    <property type="match status" value="1"/>
</dbReference>
<dbReference type="PANTHER" id="PTHR11905:SF34">
    <property type="entry name" value="DISINTEGRIN AND METALLOPROTEINASE DOMAIN-CONTAINING PROTEIN 29"/>
    <property type="match status" value="1"/>
</dbReference>
<dbReference type="Pfam" id="PF08516">
    <property type="entry name" value="ADAM_CR"/>
    <property type="match status" value="1"/>
</dbReference>
<dbReference type="OrthoDB" id="5951731at2759"/>
<evidence type="ECO:0000259" key="9">
    <source>
        <dbReference type="PROSITE" id="PS50215"/>
    </source>
</evidence>
<dbReference type="Gene3D" id="3.40.390.10">
    <property type="entry name" value="Collagenase (Catalytic Domain)"/>
    <property type="match status" value="1"/>
</dbReference>
<dbReference type="Gene3D" id="4.10.70.10">
    <property type="entry name" value="Disintegrin domain"/>
    <property type="match status" value="1"/>
</dbReference>
<evidence type="ECO:0000256" key="2">
    <source>
        <dbReference type="ARBA" id="ARBA00023157"/>
    </source>
</evidence>
<dbReference type="PANTHER" id="PTHR11905">
    <property type="entry name" value="ADAM A DISINTEGRIN AND METALLOPROTEASE DOMAIN"/>
    <property type="match status" value="1"/>
</dbReference>
<dbReference type="FunFam" id="4.10.70.10:FF:000001">
    <property type="entry name" value="Disintegrin and metalloproteinase domain-containing protein 22"/>
    <property type="match status" value="1"/>
</dbReference>
<keyword evidence="11" id="KW-0482">Metalloprotease</keyword>
<proteinExistence type="predicted"/>
<comment type="caution">
    <text evidence="4">Lacks conserved residue(s) required for the propagation of feature annotation.</text>
</comment>
<keyword evidence="4" id="KW-0479">Metal-binding</keyword>
<evidence type="ECO:0000256" key="6">
    <source>
        <dbReference type="SAM" id="Phobius"/>
    </source>
</evidence>
<evidence type="ECO:0000256" key="3">
    <source>
        <dbReference type="PROSITE-ProRule" id="PRU00068"/>
    </source>
</evidence>
<dbReference type="PROSITE" id="PS50215">
    <property type="entry name" value="ADAM_MEPRO"/>
    <property type="match status" value="1"/>
</dbReference>
<dbReference type="InterPro" id="IPR002870">
    <property type="entry name" value="Peptidase_M12B_N"/>
</dbReference>
<dbReference type="Pfam" id="PF00200">
    <property type="entry name" value="Disintegrin"/>
    <property type="match status" value="1"/>
</dbReference>
<dbReference type="InterPro" id="IPR018358">
    <property type="entry name" value="Disintegrin_CS"/>
</dbReference>
<feature type="binding site" evidence="4">
    <location>
        <position position="336"/>
    </location>
    <ligand>
        <name>Zn(2+)</name>
        <dbReference type="ChEBI" id="CHEBI:29105"/>
        <note>catalytic</note>
    </ligand>
</feature>
<dbReference type="Pfam" id="PF01562">
    <property type="entry name" value="Pep_M12B_propep"/>
    <property type="match status" value="1"/>
</dbReference>
<dbReference type="InterPro" id="IPR001762">
    <property type="entry name" value="Disintegrin_dom"/>
</dbReference>
<evidence type="ECO:0000313" key="10">
    <source>
        <dbReference type="Proteomes" id="UP000189704"/>
    </source>
</evidence>
<keyword evidence="10" id="KW-1185">Reference proteome</keyword>
<dbReference type="GO" id="GO:0009897">
    <property type="term" value="C:external side of plasma membrane"/>
    <property type="evidence" value="ECO:0007669"/>
    <property type="project" value="TreeGrafter"/>
</dbReference>
<keyword evidence="6" id="KW-0812">Transmembrane</keyword>
<evidence type="ECO:0000256" key="5">
    <source>
        <dbReference type="SAM" id="MobiDB-lite"/>
    </source>
</evidence>
<dbReference type="InterPro" id="IPR006586">
    <property type="entry name" value="ADAM_Cys-rich"/>
</dbReference>
<dbReference type="InterPro" id="IPR001590">
    <property type="entry name" value="Peptidase_M12B"/>
</dbReference>
<dbReference type="InterPro" id="IPR024079">
    <property type="entry name" value="MetalloPept_cat_dom_sf"/>
</dbReference>
<keyword evidence="6" id="KW-0472">Membrane</keyword>
<keyword evidence="11" id="KW-0645">Protease</keyword>
<dbReference type="SMART" id="SM00050">
    <property type="entry name" value="DISIN"/>
    <property type="match status" value="1"/>
</dbReference>
<dbReference type="KEGG" id="csyr:103250352"/>
<name>A0A1U7SSI2_CARSF</name>
<protein>
    <submittedName>
        <fullName evidence="11">Disintegrin and metalloproteinase domain-containing protein 29</fullName>
    </submittedName>
</protein>
<dbReference type="CTD" id="11086"/>
<feature type="compositionally biased region" description="Low complexity" evidence="5">
    <location>
        <begin position="743"/>
        <end position="755"/>
    </location>
</feature>
<sequence length="775" mass="87720">MELLLLLYWLGVFLSCSGHIQAEHPQYHTTPEVVIPKRVTGTARGMEPRGWISYSLYFGGQRHIVHIKAKKLLLSKHLPVFTYTDQGALLEDQPFVRNDCYYHGYVEGDPESLVSLSTCFGGLQGILQIDDFAYEIKPMVFSTTFEHLVYKMDSEETQFPTMRSGFVQNELAGQMEFEEMDDLTLKQSSPEGWWIHFRRIEIVVVIDKYLYIRYGRNESKLLDDLYVIVNIVDSIIDVIGVNVLLFGMEIWTNRNPIVVDDVRKSSRLFCEWKLENIVPRIQHDTSHLFINRGLRGLSGLAISRSICQAQRSCAVVTFMNKTLGISAIAVAHHLGHNMGMNHDYYTCNCAQRKCIMHEDNPPTTRFSNCSHAFFWQYTVEKTTCLFENIYTVDIFNRTRCGNGVVEEKEECDCGPLKNCAKDPCCMPNCTLVDGATCAHGLCCKNCKFLPSGVLCRKEINKCDLPEWCNGTSHKCPDDVYVEDGIPCNISAYCYEKRCNDRNEHCRQIFGRGAKTANQTCYKKINTLGERIGHCGIKGATYIKCNISDVQCGRIQCKNVKEIPYLSDHTTVHWAHFNDVTCWGTDYHYGMKGPDIGEVKDGTECGTDHICIQKHCVHIAILDSNCSPAFCNKRGICNNKHHCHCNYRWDPPNCLLEGYGGSVDSGPPPRRKQRNKFCYLCLLLPFALFVLCCCLCRLCKKKKPIPNQQNVQTPSAKGKEKNQSQPGRLPAKRQSQPGGLPSKSQSQLGGLPSQSQRGKPKQSVPISKTVSQKSIH</sequence>
<feature type="disulfide bond" evidence="3">
    <location>
        <begin position="455"/>
        <end position="475"/>
    </location>
</feature>
<keyword evidence="6" id="KW-1133">Transmembrane helix</keyword>
<dbReference type="PROSITE" id="PS00427">
    <property type="entry name" value="DISINTEGRIN_1"/>
    <property type="match status" value="1"/>
</dbReference>
<keyword evidence="2 4" id="KW-1015">Disulfide bond</keyword>
<keyword evidence="7" id="KW-0732">Signal</keyword>
<feature type="compositionally biased region" description="Polar residues" evidence="5">
    <location>
        <begin position="763"/>
        <end position="775"/>
    </location>
</feature>
<dbReference type="GO" id="GO:0004222">
    <property type="term" value="F:metalloendopeptidase activity"/>
    <property type="evidence" value="ECO:0007669"/>
    <property type="project" value="InterPro"/>
</dbReference>
<feature type="binding site" evidence="4">
    <location>
        <position position="342"/>
    </location>
    <ligand>
        <name>Zn(2+)</name>
        <dbReference type="ChEBI" id="CHEBI:29105"/>
        <note>catalytic</note>
    </ligand>
</feature>
<dbReference type="Proteomes" id="UP000189704">
    <property type="component" value="Unplaced"/>
</dbReference>
<evidence type="ECO:0000256" key="7">
    <source>
        <dbReference type="SAM" id="SignalP"/>
    </source>
</evidence>
<organism evidence="10 11">
    <name type="scientific">Carlito syrichta</name>
    <name type="common">Philippine tarsier</name>
    <name type="synonym">Tarsius syrichta</name>
    <dbReference type="NCBI Taxonomy" id="1868482"/>
    <lineage>
        <taxon>Eukaryota</taxon>
        <taxon>Metazoa</taxon>
        <taxon>Chordata</taxon>
        <taxon>Craniata</taxon>
        <taxon>Vertebrata</taxon>
        <taxon>Euteleostomi</taxon>
        <taxon>Mammalia</taxon>
        <taxon>Eutheria</taxon>
        <taxon>Euarchontoglires</taxon>
        <taxon>Primates</taxon>
        <taxon>Haplorrhini</taxon>
        <taxon>Tarsiiformes</taxon>
        <taxon>Tarsiidae</taxon>
        <taxon>Carlito</taxon>
    </lineage>
</organism>
<dbReference type="InterPro" id="IPR036436">
    <property type="entry name" value="Disintegrin_dom_sf"/>
</dbReference>
<dbReference type="GO" id="GO:0046872">
    <property type="term" value="F:metal ion binding"/>
    <property type="evidence" value="ECO:0007669"/>
    <property type="project" value="UniProtKB-KW"/>
</dbReference>
<evidence type="ECO:0000256" key="1">
    <source>
        <dbReference type="ARBA" id="ARBA00004479"/>
    </source>
</evidence>
<keyword evidence="11" id="KW-0378">Hydrolase</keyword>